<dbReference type="RefSeq" id="WP_189132807.1">
    <property type="nucleotide sequence ID" value="NZ_BMMS01000015.1"/>
</dbReference>
<keyword evidence="3" id="KW-1185">Reference proteome</keyword>
<dbReference type="AlphaFoldDB" id="A0A917ZR70"/>
<dbReference type="Proteomes" id="UP000641932">
    <property type="component" value="Unassembled WGS sequence"/>
</dbReference>
<evidence type="ECO:0000259" key="1">
    <source>
        <dbReference type="Pfam" id="PF13472"/>
    </source>
</evidence>
<dbReference type="InterPro" id="IPR036514">
    <property type="entry name" value="SGNH_hydro_sf"/>
</dbReference>
<dbReference type="EMBL" id="BMMS01000015">
    <property type="protein sequence ID" value="GGO90696.1"/>
    <property type="molecule type" value="Genomic_DNA"/>
</dbReference>
<dbReference type="InterPro" id="IPR053140">
    <property type="entry name" value="GDSL_Rv0518-like"/>
</dbReference>
<dbReference type="Gene3D" id="3.40.50.1110">
    <property type="entry name" value="SGNH hydrolase"/>
    <property type="match status" value="1"/>
</dbReference>
<proteinExistence type="predicted"/>
<comment type="caution">
    <text evidence="2">The sequence shown here is derived from an EMBL/GenBank/DDBJ whole genome shotgun (WGS) entry which is preliminary data.</text>
</comment>
<gene>
    <name evidence="2" type="ORF">GCM10012280_36810</name>
</gene>
<reference evidence="2" key="1">
    <citation type="journal article" date="2014" name="Int. J. Syst. Evol. Microbiol.">
        <title>Complete genome sequence of Corynebacterium casei LMG S-19264T (=DSM 44701T), isolated from a smear-ripened cheese.</title>
        <authorList>
            <consortium name="US DOE Joint Genome Institute (JGI-PGF)"/>
            <person name="Walter F."/>
            <person name="Albersmeier A."/>
            <person name="Kalinowski J."/>
            <person name="Ruckert C."/>
        </authorList>
    </citation>
    <scope>NUCLEOTIDE SEQUENCE</scope>
    <source>
        <strain evidence="2">CGMCC 4.7201</strain>
    </source>
</reference>
<evidence type="ECO:0000313" key="2">
    <source>
        <dbReference type="EMBL" id="GGO90696.1"/>
    </source>
</evidence>
<feature type="domain" description="SGNH hydrolase-type esterase" evidence="1">
    <location>
        <begin position="37"/>
        <end position="214"/>
    </location>
</feature>
<reference evidence="2" key="2">
    <citation type="submission" date="2020-09" db="EMBL/GenBank/DDBJ databases">
        <authorList>
            <person name="Sun Q."/>
            <person name="Zhou Y."/>
        </authorList>
    </citation>
    <scope>NUCLEOTIDE SEQUENCE</scope>
    <source>
        <strain evidence="2">CGMCC 4.7201</strain>
    </source>
</reference>
<dbReference type="PANTHER" id="PTHR43784">
    <property type="entry name" value="GDSL-LIKE LIPASE/ACYLHYDROLASE, PUTATIVE (AFU_ORTHOLOGUE AFUA_2G00820)-RELATED"/>
    <property type="match status" value="1"/>
</dbReference>
<organism evidence="2 3">
    <name type="scientific">Wenjunlia tyrosinilytica</name>
    <dbReference type="NCBI Taxonomy" id="1544741"/>
    <lineage>
        <taxon>Bacteria</taxon>
        <taxon>Bacillati</taxon>
        <taxon>Actinomycetota</taxon>
        <taxon>Actinomycetes</taxon>
        <taxon>Kitasatosporales</taxon>
        <taxon>Streptomycetaceae</taxon>
        <taxon>Wenjunlia</taxon>
    </lineage>
</organism>
<dbReference type="PANTHER" id="PTHR43784:SF2">
    <property type="entry name" value="GDSL-LIKE LIPASE_ACYLHYDROLASE, PUTATIVE (AFU_ORTHOLOGUE AFUA_2G00820)-RELATED"/>
    <property type="match status" value="1"/>
</dbReference>
<dbReference type="Pfam" id="PF13472">
    <property type="entry name" value="Lipase_GDSL_2"/>
    <property type="match status" value="1"/>
</dbReference>
<dbReference type="CDD" id="cd01832">
    <property type="entry name" value="SGNH_hydrolase_like_1"/>
    <property type="match status" value="1"/>
</dbReference>
<sequence>MTTKQGAAPREAGDPHCLREGEAARLLERAPWRRFVVLGDGVAEGRGDPVEGYGQGGWAGRVAAALREVRPELAYLNLAKRSLVAAQVRSQQLEAALNFTCDLAAVVCGAQDVLRRSFDPDATEVELSRVIAPLRDAGCDVLTMSQFDITRSGLVPEEESPALRERLRVLAERTQAVSLRHGALHVDLTLHPAAADPGVHSADHRHPSARGHAVAGAEAVRRLGARLLER</sequence>
<dbReference type="InterPro" id="IPR013830">
    <property type="entry name" value="SGNH_hydro"/>
</dbReference>
<evidence type="ECO:0000313" key="3">
    <source>
        <dbReference type="Proteomes" id="UP000641932"/>
    </source>
</evidence>
<accession>A0A917ZR70</accession>
<protein>
    <submittedName>
        <fullName evidence="2">Lipase/acylhydrolase</fullName>
    </submittedName>
</protein>
<name>A0A917ZR70_9ACTN</name>
<dbReference type="SUPFAM" id="SSF52266">
    <property type="entry name" value="SGNH hydrolase"/>
    <property type="match status" value="1"/>
</dbReference>